<proteinExistence type="predicted"/>
<dbReference type="EMBL" id="QRDP01000004">
    <property type="protein sequence ID" value="RED17532.1"/>
    <property type="molecule type" value="Genomic_DNA"/>
</dbReference>
<dbReference type="Proteomes" id="UP000256310">
    <property type="component" value="Unassembled WGS sequence"/>
</dbReference>
<evidence type="ECO:0000256" key="7">
    <source>
        <dbReference type="ARBA" id="ARBA00023315"/>
    </source>
</evidence>
<dbReference type="SMART" id="SM00563">
    <property type="entry name" value="PlsC"/>
    <property type="match status" value="1"/>
</dbReference>
<dbReference type="SUPFAM" id="SSF69593">
    <property type="entry name" value="Glycerol-3-phosphate (1)-acyltransferase"/>
    <property type="match status" value="1"/>
</dbReference>
<dbReference type="AlphaFoldDB" id="A0A3D9FIW6"/>
<evidence type="ECO:0000256" key="8">
    <source>
        <dbReference type="SAM" id="Phobius"/>
    </source>
</evidence>
<keyword evidence="5" id="KW-0443">Lipid metabolism</keyword>
<evidence type="ECO:0000256" key="1">
    <source>
        <dbReference type="ARBA" id="ARBA00004370"/>
    </source>
</evidence>
<feature type="domain" description="Phospholipid/glycerol acyltransferase" evidence="9">
    <location>
        <begin position="77"/>
        <end position="191"/>
    </location>
</feature>
<keyword evidence="11" id="KW-1185">Reference proteome</keyword>
<evidence type="ECO:0000313" key="11">
    <source>
        <dbReference type="Proteomes" id="UP000256310"/>
    </source>
</evidence>
<dbReference type="PANTHER" id="PTHR23063:SF52">
    <property type="entry name" value="LYSOPHOSPHATIDYLCHOLINE ACYLTRANSFERASE"/>
    <property type="match status" value="1"/>
</dbReference>
<feature type="transmembrane region" description="Helical" evidence="8">
    <location>
        <begin position="20"/>
        <end position="40"/>
    </location>
</feature>
<dbReference type="GO" id="GO:0016746">
    <property type="term" value="F:acyltransferase activity"/>
    <property type="evidence" value="ECO:0007669"/>
    <property type="project" value="UniProtKB-KW"/>
</dbReference>
<keyword evidence="3 8" id="KW-0812">Transmembrane</keyword>
<keyword evidence="6 8" id="KW-0472">Membrane</keyword>
<gene>
    <name evidence="10" type="ORF">DFR46_2581</name>
</gene>
<evidence type="ECO:0000313" key="10">
    <source>
        <dbReference type="EMBL" id="RED17532.1"/>
    </source>
</evidence>
<dbReference type="PANTHER" id="PTHR23063">
    <property type="entry name" value="PHOSPHOLIPID ACYLTRANSFERASE"/>
    <property type="match status" value="1"/>
</dbReference>
<dbReference type="Pfam" id="PF01553">
    <property type="entry name" value="Acyltransferase"/>
    <property type="match status" value="1"/>
</dbReference>
<comment type="subcellular location">
    <subcellularLocation>
        <location evidence="1">Membrane</location>
    </subcellularLocation>
</comment>
<dbReference type="GO" id="GO:0016020">
    <property type="term" value="C:membrane"/>
    <property type="evidence" value="ECO:0007669"/>
    <property type="project" value="UniProtKB-SubCell"/>
</dbReference>
<name>A0A3D9FIW6_9SPHN</name>
<dbReference type="InterPro" id="IPR002123">
    <property type="entry name" value="Plipid/glycerol_acylTrfase"/>
</dbReference>
<keyword evidence="7 10" id="KW-0012">Acyltransferase</keyword>
<evidence type="ECO:0000256" key="2">
    <source>
        <dbReference type="ARBA" id="ARBA00022679"/>
    </source>
</evidence>
<dbReference type="RefSeq" id="WP_245953850.1">
    <property type="nucleotide sequence ID" value="NZ_QRDP01000004.1"/>
</dbReference>
<keyword evidence="4 8" id="KW-1133">Transmembrane helix</keyword>
<reference evidence="10 11" key="1">
    <citation type="submission" date="2018-07" db="EMBL/GenBank/DDBJ databases">
        <title>Genomic Encyclopedia of Type Strains, Phase IV (KMG-IV): sequencing the most valuable type-strain genomes for metagenomic binning, comparative biology and taxonomic classification.</title>
        <authorList>
            <person name="Goeker M."/>
        </authorList>
    </citation>
    <scope>NUCLEOTIDE SEQUENCE [LARGE SCALE GENOMIC DNA]</scope>
    <source>
        <strain evidence="10 11">DSM 26725</strain>
    </source>
</reference>
<keyword evidence="2 10" id="KW-0808">Transferase</keyword>
<organism evidence="10 11">
    <name type="scientific">Parasphingopyxis lamellibrachiae</name>
    <dbReference type="NCBI Taxonomy" id="680125"/>
    <lineage>
        <taxon>Bacteria</taxon>
        <taxon>Pseudomonadati</taxon>
        <taxon>Pseudomonadota</taxon>
        <taxon>Alphaproteobacteria</taxon>
        <taxon>Sphingomonadales</taxon>
        <taxon>Sphingomonadaceae</taxon>
        <taxon>Parasphingopyxis</taxon>
    </lineage>
</organism>
<dbReference type="GO" id="GO:0006629">
    <property type="term" value="P:lipid metabolic process"/>
    <property type="evidence" value="ECO:0007669"/>
    <property type="project" value="UniProtKB-KW"/>
</dbReference>
<evidence type="ECO:0000256" key="3">
    <source>
        <dbReference type="ARBA" id="ARBA00022692"/>
    </source>
</evidence>
<comment type="caution">
    <text evidence="10">The sequence shown here is derived from an EMBL/GenBank/DDBJ whole genome shotgun (WGS) entry which is preliminary data.</text>
</comment>
<evidence type="ECO:0000256" key="5">
    <source>
        <dbReference type="ARBA" id="ARBA00023098"/>
    </source>
</evidence>
<accession>A0A3D9FIW6</accession>
<evidence type="ECO:0000256" key="6">
    <source>
        <dbReference type="ARBA" id="ARBA00023136"/>
    </source>
</evidence>
<evidence type="ECO:0000259" key="9">
    <source>
        <dbReference type="SMART" id="SM00563"/>
    </source>
</evidence>
<evidence type="ECO:0000256" key="4">
    <source>
        <dbReference type="ARBA" id="ARBA00022989"/>
    </source>
</evidence>
<dbReference type="CDD" id="cd07989">
    <property type="entry name" value="LPLAT_AGPAT-like"/>
    <property type="match status" value="1"/>
</dbReference>
<sequence length="262" mass="29290">MSTNAPESYPPIGFFGPLRFLFRFLAMLGLLLLCLPPHYLTKLFGYVSHWPSRFLFGIAWICNVRIAIEGVRLKEDVFYVSNHLSWLDIPIVGGVTRAAFVAQDGIAKWPVIGWLASINNTVFVSRTNKLSVAGQVETLREALHDHQPVTIFPEGTTTDGTNLLPFKPPLFAVLSPPPRGIRIQPLFLDFYGLGPETAWVGDESAPHNAWRIMCRRDVIPVRLVFLKPFDPMQCNDRKEIAATAREQIRQALSASLGGKPVL</sequence>
<protein>
    <submittedName>
        <fullName evidence="10">Lyso-ornithine lipid acyltransferase</fullName>
    </submittedName>
</protein>